<sequence length="194" mass="21632">MTNETLRFYAENAQEYVSTPSTNVWLDSFISLMPSGARVLELGTGSGFDAKRMLDAGILVDATDGSAELAQEAEKLLGFPVRVMLFHELDADQAYDGIYACASLLHARRVQLPEIVGRIHKALKTDGYAWASFKGGDGEGHDKFGRYYNYLSRDELLDLWNGNGAWSNIDIQTWQGSGYDDMPTQWHAITAQRQ</sequence>
<protein>
    <submittedName>
        <fullName evidence="2">Methyltransferase</fullName>
    </submittedName>
</protein>
<dbReference type="GO" id="GO:0008168">
    <property type="term" value="F:methyltransferase activity"/>
    <property type="evidence" value="ECO:0007669"/>
    <property type="project" value="UniProtKB-KW"/>
</dbReference>
<dbReference type="RefSeq" id="WP_127073713.1">
    <property type="nucleotide sequence ID" value="NZ_BMKB01000005.1"/>
</dbReference>
<dbReference type="Proteomes" id="UP000596977">
    <property type="component" value="Unassembled WGS sequence"/>
</dbReference>
<dbReference type="AlphaFoldDB" id="A0A916RIQ8"/>
<dbReference type="Pfam" id="PF13649">
    <property type="entry name" value="Methyltransf_25"/>
    <property type="match status" value="1"/>
</dbReference>
<reference evidence="2 3" key="1">
    <citation type="journal article" date="2014" name="Int. J. Syst. Evol. Microbiol.">
        <title>Complete genome sequence of Corynebacterium casei LMG S-19264T (=DSM 44701T), isolated from a smear-ripened cheese.</title>
        <authorList>
            <consortium name="US DOE Joint Genome Institute (JGI-PGF)"/>
            <person name="Walter F."/>
            <person name="Albersmeier A."/>
            <person name="Kalinowski J."/>
            <person name="Ruckert C."/>
        </authorList>
    </citation>
    <scope>NUCLEOTIDE SEQUENCE [LARGE SCALE GENOMIC DNA]</scope>
    <source>
        <strain evidence="2 3">CGMCC 1.15896</strain>
    </source>
</reference>
<comment type="caution">
    <text evidence="2">The sequence shown here is derived from an EMBL/GenBank/DDBJ whole genome shotgun (WGS) entry which is preliminary data.</text>
</comment>
<keyword evidence="2" id="KW-0489">Methyltransferase</keyword>
<evidence type="ECO:0000259" key="1">
    <source>
        <dbReference type="Pfam" id="PF13649"/>
    </source>
</evidence>
<dbReference type="CDD" id="cd02440">
    <property type="entry name" value="AdoMet_MTases"/>
    <property type="match status" value="1"/>
</dbReference>
<accession>A0A916RIQ8</accession>
<organism evidence="2 3">
    <name type="scientific">Pelagibacterium lentulum</name>
    <dbReference type="NCBI Taxonomy" id="2029865"/>
    <lineage>
        <taxon>Bacteria</taxon>
        <taxon>Pseudomonadati</taxon>
        <taxon>Pseudomonadota</taxon>
        <taxon>Alphaproteobacteria</taxon>
        <taxon>Hyphomicrobiales</taxon>
        <taxon>Devosiaceae</taxon>
        <taxon>Pelagibacterium</taxon>
    </lineage>
</organism>
<dbReference type="InterPro" id="IPR029063">
    <property type="entry name" value="SAM-dependent_MTases_sf"/>
</dbReference>
<feature type="domain" description="Methyltransferase" evidence="1">
    <location>
        <begin position="39"/>
        <end position="127"/>
    </location>
</feature>
<dbReference type="Gene3D" id="3.40.50.150">
    <property type="entry name" value="Vaccinia Virus protein VP39"/>
    <property type="match status" value="1"/>
</dbReference>
<dbReference type="SUPFAM" id="SSF53335">
    <property type="entry name" value="S-adenosyl-L-methionine-dependent methyltransferases"/>
    <property type="match status" value="1"/>
</dbReference>
<dbReference type="InterPro" id="IPR041698">
    <property type="entry name" value="Methyltransf_25"/>
</dbReference>
<dbReference type="OrthoDB" id="9804312at2"/>
<proteinExistence type="predicted"/>
<evidence type="ECO:0000313" key="3">
    <source>
        <dbReference type="Proteomes" id="UP000596977"/>
    </source>
</evidence>
<dbReference type="GO" id="GO:0032259">
    <property type="term" value="P:methylation"/>
    <property type="evidence" value="ECO:0007669"/>
    <property type="project" value="UniProtKB-KW"/>
</dbReference>
<evidence type="ECO:0000313" key="2">
    <source>
        <dbReference type="EMBL" id="GGA57801.1"/>
    </source>
</evidence>
<keyword evidence="2" id="KW-0808">Transferase</keyword>
<keyword evidence="3" id="KW-1185">Reference proteome</keyword>
<gene>
    <name evidence="2" type="ORF">GCM10011499_30030</name>
</gene>
<dbReference type="EMBL" id="BMKB01000005">
    <property type="protein sequence ID" value="GGA57801.1"/>
    <property type="molecule type" value="Genomic_DNA"/>
</dbReference>
<name>A0A916RIQ8_9HYPH</name>